<comment type="caution">
    <text evidence="2">The sequence shown here is derived from an EMBL/GenBank/DDBJ whole genome shotgun (WGS) entry which is preliminary data.</text>
</comment>
<reference evidence="2" key="1">
    <citation type="journal article" date="2023" name="Access Microbiol">
        <title>De-novo genome assembly for Akanthomyces muscarius, a biocontrol agent of insect agricultural pests.</title>
        <authorList>
            <person name="Erdos Z."/>
            <person name="Studholme D.J."/>
            <person name="Raymond B."/>
            <person name="Sharma M."/>
        </authorList>
    </citation>
    <scope>NUCLEOTIDE SEQUENCE</scope>
    <source>
        <strain evidence="2">Ve6</strain>
    </source>
</reference>
<dbReference type="InterPro" id="IPR011042">
    <property type="entry name" value="6-blade_b-propeller_TolB-like"/>
</dbReference>
<dbReference type="SUPFAM" id="SSF53474">
    <property type="entry name" value="alpha/beta-Hydrolases"/>
    <property type="match status" value="1"/>
</dbReference>
<feature type="domain" description="Peptidase S9 prolyl oligopeptidase catalytic" evidence="1">
    <location>
        <begin position="436"/>
        <end position="644"/>
    </location>
</feature>
<evidence type="ECO:0000313" key="3">
    <source>
        <dbReference type="Proteomes" id="UP001144673"/>
    </source>
</evidence>
<dbReference type="Pfam" id="PF00326">
    <property type="entry name" value="Peptidase_S9"/>
    <property type="match status" value="1"/>
</dbReference>
<dbReference type="KEGG" id="amus:LMH87_010761"/>
<dbReference type="AlphaFoldDB" id="A0A9W8UKG0"/>
<proteinExistence type="predicted"/>
<dbReference type="EMBL" id="JAJHUN010000009">
    <property type="protein sequence ID" value="KAJ4149990.1"/>
    <property type="molecule type" value="Genomic_DNA"/>
</dbReference>
<evidence type="ECO:0000259" key="1">
    <source>
        <dbReference type="Pfam" id="PF00326"/>
    </source>
</evidence>
<dbReference type="Proteomes" id="UP001144673">
    <property type="component" value="Chromosome 4"/>
</dbReference>
<organism evidence="2 3">
    <name type="scientific">Akanthomyces muscarius</name>
    <name type="common">Entomopathogenic fungus</name>
    <name type="synonym">Lecanicillium muscarium</name>
    <dbReference type="NCBI Taxonomy" id="2231603"/>
    <lineage>
        <taxon>Eukaryota</taxon>
        <taxon>Fungi</taxon>
        <taxon>Dikarya</taxon>
        <taxon>Ascomycota</taxon>
        <taxon>Pezizomycotina</taxon>
        <taxon>Sordariomycetes</taxon>
        <taxon>Hypocreomycetidae</taxon>
        <taxon>Hypocreales</taxon>
        <taxon>Cordycipitaceae</taxon>
        <taxon>Akanthomyces</taxon>
    </lineage>
</organism>
<dbReference type="Gene3D" id="3.40.50.1820">
    <property type="entry name" value="alpha/beta hydrolase"/>
    <property type="match status" value="1"/>
</dbReference>
<keyword evidence="3" id="KW-1185">Reference proteome</keyword>
<dbReference type="InterPro" id="IPR001375">
    <property type="entry name" value="Peptidase_S9_cat"/>
</dbReference>
<accession>A0A9W8UKG0</accession>
<dbReference type="GO" id="GO:0008236">
    <property type="term" value="F:serine-type peptidase activity"/>
    <property type="evidence" value="ECO:0007669"/>
    <property type="project" value="InterPro"/>
</dbReference>
<dbReference type="InterPro" id="IPR029058">
    <property type="entry name" value="AB_hydrolase_fold"/>
</dbReference>
<dbReference type="SUPFAM" id="SSF82171">
    <property type="entry name" value="DPP6 N-terminal domain-like"/>
    <property type="match status" value="1"/>
</dbReference>
<evidence type="ECO:0000313" key="2">
    <source>
        <dbReference type="EMBL" id="KAJ4149990.1"/>
    </source>
</evidence>
<sequence length="648" mass="71213">MVSNNEMPYGDWPSPITVESVASERRAISSPRVHLALNKKFFVESRPSGGSTIMEIIGSKVQDILPPEFSVENRVYEYGGPLYDVACDGRIIFSNKDDTLRILDTETHQVSHLPTKEGFRYSTFSANSKSPWVLAVEEDHTSAVAANAKHYISAINVTSGVLKRLASGADFYHAPCFNLDGTRLAWLEWNHPDLPFNDAKLYTAEWDDDGTICNTRIIAGAENTSVTEPRWGVDGSLFFAQEVNGFRQLFRMTLGHGDPIHVELAGLENVEFGQIDLIDGSRTYTALCENKVFAIISSKGVNMPIVINLDTKTWQEVAQAQKIVQVMLDAVVRLTDSSVLIVAQSATLAKALYMIDLELPDRSAVIRSAADKEDPQNFFSVPEPLCMNSQRQPARSIYGFLWMPYNKDCDAKNGRLPPLIIDAHGGPTWMVGSGLNLKIQYFTSRGYAYAGLNYTGSTGYGKTYRDALFGNWGTIDAADAAECAEHLASTGRVDGKAVGISGHSAGGYLVLQCLTLYPDAFAGGVCAAGVSDVKALGESTHKLELHYADALLGCSDAGDEEKTALYHERSAIHRVDRVHSPLLMVHGALDTVVPINQMREMARKLERKGADAKLVEVTGEGHMLDSPRAVKIWLQEEEAWWRTTLLRA</sequence>
<gene>
    <name evidence="2" type="ORF">LMH87_010761</name>
</gene>
<dbReference type="PANTHER" id="PTHR43056:SF5">
    <property type="entry name" value="PEPTIDASE S9 PROLYL OLIGOPEPTIDASE CATALYTIC DOMAIN-CONTAINING PROTEIN"/>
    <property type="match status" value="1"/>
</dbReference>
<dbReference type="PANTHER" id="PTHR43056">
    <property type="entry name" value="PEPTIDASE S9 PROLYL OLIGOPEPTIDASE"/>
    <property type="match status" value="1"/>
</dbReference>
<dbReference type="GO" id="GO:0006508">
    <property type="term" value="P:proteolysis"/>
    <property type="evidence" value="ECO:0007669"/>
    <property type="project" value="InterPro"/>
</dbReference>
<name>A0A9W8UKG0_AKAMU</name>
<dbReference type="Gene3D" id="2.120.10.30">
    <property type="entry name" value="TolB, C-terminal domain"/>
    <property type="match status" value="1"/>
</dbReference>
<dbReference type="InterPro" id="IPR050585">
    <property type="entry name" value="Xaa-Pro_dipeptidyl-ppase/CocE"/>
</dbReference>
<protein>
    <recommendedName>
        <fullName evidence="1">Peptidase S9 prolyl oligopeptidase catalytic domain-containing protein</fullName>
    </recommendedName>
</protein>
<dbReference type="RefSeq" id="XP_056051704.1">
    <property type="nucleotide sequence ID" value="XM_056199790.1"/>
</dbReference>
<dbReference type="GeneID" id="80897920"/>